<organism evidence="1 2">
    <name type="scientific">Nitrosomonas mobilis</name>
    <dbReference type="NCBI Taxonomy" id="51642"/>
    <lineage>
        <taxon>Bacteria</taxon>
        <taxon>Pseudomonadati</taxon>
        <taxon>Pseudomonadota</taxon>
        <taxon>Betaproteobacteria</taxon>
        <taxon>Nitrosomonadales</taxon>
        <taxon>Nitrosomonadaceae</taxon>
        <taxon>Nitrosomonas</taxon>
    </lineage>
</organism>
<accession>A0A1G5SGT0</accession>
<gene>
    <name evidence="1" type="ORF">NSMM_500007</name>
</gene>
<evidence type="ECO:0000313" key="2">
    <source>
        <dbReference type="Proteomes" id="UP000198729"/>
    </source>
</evidence>
<keyword evidence="2" id="KW-1185">Reference proteome</keyword>
<dbReference type="EMBL" id="FMWO01000059">
    <property type="protein sequence ID" value="SCZ86207.1"/>
    <property type="molecule type" value="Genomic_DNA"/>
</dbReference>
<name>A0A1G5SGT0_9PROT</name>
<evidence type="ECO:0000313" key="1">
    <source>
        <dbReference type="EMBL" id="SCZ86207.1"/>
    </source>
</evidence>
<protein>
    <submittedName>
        <fullName evidence="1">Uncharacterized protein</fullName>
    </submittedName>
</protein>
<dbReference type="Proteomes" id="UP000198729">
    <property type="component" value="Unassembled WGS sequence"/>
</dbReference>
<reference evidence="1 2" key="1">
    <citation type="submission" date="2016-10" db="EMBL/GenBank/DDBJ databases">
        <authorList>
            <person name="de Groot N.N."/>
        </authorList>
    </citation>
    <scope>NUCLEOTIDE SEQUENCE [LARGE SCALE GENOMIC DNA]</scope>
    <source>
        <strain evidence="1">1</strain>
    </source>
</reference>
<proteinExistence type="predicted"/>
<dbReference type="AlphaFoldDB" id="A0A1G5SGT0"/>
<sequence length="39" mass="4623">MMCKRTRLLFYARLMRVRLILLPLLSRLGADVPEFTEAK</sequence>